<protein>
    <submittedName>
        <fullName evidence="2">DUF2182 domain-containing protein</fullName>
    </submittedName>
</protein>
<dbReference type="Pfam" id="PF09948">
    <property type="entry name" value="PpoB2"/>
    <property type="match status" value="1"/>
</dbReference>
<accession>A0ABT7QLW2</accession>
<dbReference type="InterPro" id="IPR018688">
    <property type="entry name" value="PpoB2-like"/>
</dbReference>
<dbReference type="EMBL" id="JANQAO010000003">
    <property type="protein sequence ID" value="MDM5147701.1"/>
    <property type="molecule type" value="Genomic_DNA"/>
</dbReference>
<feature type="transmembrane region" description="Helical" evidence="1">
    <location>
        <begin position="194"/>
        <end position="213"/>
    </location>
</feature>
<keyword evidence="1" id="KW-0472">Membrane</keyword>
<keyword evidence="1" id="KW-1133">Transmembrane helix</keyword>
<feature type="transmembrane region" description="Helical" evidence="1">
    <location>
        <begin position="57"/>
        <end position="77"/>
    </location>
</feature>
<feature type="transmembrane region" description="Helical" evidence="1">
    <location>
        <begin position="146"/>
        <end position="174"/>
    </location>
</feature>
<dbReference type="Proteomes" id="UP001168167">
    <property type="component" value="Unassembled WGS sequence"/>
</dbReference>
<name>A0ABT7QLW2_9GAMM</name>
<reference evidence="2" key="1">
    <citation type="submission" date="2022-08" db="EMBL/GenBank/DDBJ databases">
        <authorList>
            <person name="Dzunkova M."/>
            <person name="La Clair J."/>
            <person name="Tyml T."/>
            <person name="Doud D."/>
            <person name="Schulz F."/>
            <person name="Piquer S."/>
            <person name="Porcel Sanchis D."/>
            <person name="Osborn A."/>
            <person name="Robinson D."/>
            <person name="Louie K.B."/>
            <person name="Bowen B.P."/>
            <person name="Bowers R."/>
            <person name="Lee J."/>
            <person name="Arnau Llombart V."/>
            <person name="Diaz Villanueva W."/>
            <person name="Gosliner T."/>
            <person name="Northen T."/>
            <person name="Cheng J.-F."/>
            <person name="Burkart M.D."/>
            <person name="Woyke T."/>
        </authorList>
    </citation>
    <scope>NUCLEOTIDE SEQUENCE</scope>
    <source>
        <strain evidence="2">Df01</strain>
    </source>
</reference>
<keyword evidence="1" id="KW-0812">Transmembrane</keyword>
<sequence>MSLDFYRLPHLRGDWQNASWGLLFVMWGVMMAAMMLPSAIPLMSLFCRYCQVREEKIFVPATMIMLGYILPWFAFSAGASTVQLWAARMEMIDNNTMALAGAIPRATFFFIAGAYQFTPLKFSCLRRCQHPAIFLMMNWRHGTRGAFLMGVHNGLFCTGCCWALMLLLFVSGVMDLRWIIALTFFSLIEKTSPLSPRMTAYAVGTVLIGMGIAQLF</sequence>
<feature type="transmembrane region" description="Helical" evidence="1">
    <location>
        <begin position="97"/>
        <end position="117"/>
    </location>
</feature>
<reference evidence="2" key="2">
    <citation type="journal article" date="2023" name="Microbiome">
        <title>Synthase-selected sorting approach identifies a beta-lactone synthase in a nudibranch symbiotic bacterium.</title>
        <authorList>
            <person name="Dzunkova M."/>
            <person name="La Clair J.J."/>
            <person name="Tyml T."/>
            <person name="Doud D."/>
            <person name="Schulz F."/>
            <person name="Piquer-Esteban S."/>
            <person name="Porcel Sanchis D."/>
            <person name="Osborn A."/>
            <person name="Robinson D."/>
            <person name="Louie K.B."/>
            <person name="Bowen B.P."/>
            <person name="Bowers R.M."/>
            <person name="Lee J."/>
            <person name="Arnau V."/>
            <person name="Diaz-Villanueva W."/>
            <person name="Stepanauskas R."/>
            <person name="Gosliner T."/>
            <person name="Date S.V."/>
            <person name="Northen T.R."/>
            <person name="Cheng J.F."/>
            <person name="Burkart M.D."/>
            <person name="Woyke T."/>
        </authorList>
    </citation>
    <scope>NUCLEOTIDE SEQUENCE</scope>
    <source>
        <strain evidence="2">Df01</strain>
    </source>
</reference>
<evidence type="ECO:0000256" key="1">
    <source>
        <dbReference type="SAM" id="Phobius"/>
    </source>
</evidence>
<comment type="caution">
    <text evidence="2">The sequence shown here is derived from an EMBL/GenBank/DDBJ whole genome shotgun (WGS) entry which is preliminary data.</text>
</comment>
<proteinExistence type="predicted"/>
<keyword evidence="3" id="KW-1185">Reference proteome</keyword>
<gene>
    <name evidence="2" type="ORF">NQX30_04865</name>
</gene>
<feature type="transmembrane region" description="Helical" evidence="1">
    <location>
        <begin position="20"/>
        <end position="45"/>
    </location>
</feature>
<evidence type="ECO:0000313" key="2">
    <source>
        <dbReference type="EMBL" id="MDM5147701.1"/>
    </source>
</evidence>
<evidence type="ECO:0000313" key="3">
    <source>
        <dbReference type="Proteomes" id="UP001168167"/>
    </source>
</evidence>
<organism evidence="2 3">
    <name type="scientific">Candidatus Doriopsillibacter californiensis</name>
    <dbReference type="NCBI Taxonomy" id="2970740"/>
    <lineage>
        <taxon>Bacteria</taxon>
        <taxon>Pseudomonadati</taxon>
        <taxon>Pseudomonadota</taxon>
        <taxon>Gammaproteobacteria</taxon>
        <taxon>Candidatus Tethybacterales</taxon>
        <taxon>Candidatus Persebacteraceae</taxon>
        <taxon>Candidatus Doriopsillibacter</taxon>
    </lineage>
</organism>